<accession>A0AAR5QJX4</accession>
<feature type="compositionally biased region" description="Basic residues" evidence="1">
    <location>
        <begin position="105"/>
        <end position="136"/>
    </location>
</feature>
<feature type="compositionally biased region" description="Acidic residues" evidence="1">
    <location>
        <begin position="189"/>
        <end position="201"/>
    </location>
</feature>
<feature type="compositionally biased region" description="Basic residues" evidence="1">
    <location>
        <begin position="252"/>
        <end position="273"/>
    </location>
</feature>
<organism evidence="3 4">
    <name type="scientific">Dendroctonus ponderosae</name>
    <name type="common">Mountain pine beetle</name>
    <dbReference type="NCBI Taxonomy" id="77166"/>
    <lineage>
        <taxon>Eukaryota</taxon>
        <taxon>Metazoa</taxon>
        <taxon>Ecdysozoa</taxon>
        <taxon>Arthropoda</taxon>
        <taxon>Hexapoda</taxon>
        <taxon>Insecta</taxon>
        <taxon>Pterygota</taxon>
        <taxon>Neoptera</taxon>
        <taxon>Endopterygota</taxon>
        <taxon>Coleoptera</taxon>
        <taxon>Polyphaga</taxon>
        <taxon>Cucujiformia</taxon>
        <taxon>Curculionidae</taxon>
        <taxon>Scolytinae</taxon>
        <taxon>Dendroctonus</taxon>
    </lineage>
</organism>
<feature type="region of interest" description="Disordered" evidence="1">
    <location>
        <begin position="177"/>
        <end position="201"/>
    </location>
</feature>
<evidence type="ECO:0008006" key="5">
    <source>
        <dbReference type="Google" id="ProtNLM"/>
    </source>
</evidence>
<dbReference type="Proteomes" id="UP000019118">
    <property type="component" value="Unassembled WGS sequence"/>
</dbReference>
<evidence type="ECO:0000256" key="1">
    <source>
        <dbReference type="SAM" id="MobiDB-lite"/>
    </source>
</evidence>
<protein>
    <recommendedName>
        <fullName evidence="5">DUF4794 domain-containing protein</fullName>
    </recommendedName>
</protein>
<evidence type="ECO:0000256" key="2">
    <source>
        <dbReference type="SAM" id="SignalP"/>
    </source>
</evidence>
<reference evidence="4" key="1">
    <citation type="journal article" date="2013" name="Genome Biol.">
        <title>Draft genome of the mountain pine beetle, Dendroctonus ponderosae Hopkins, a major forest pest.</title>
        <authorList>
            <person name="Keeling C.I."/>
            <person name="Yuen M.M."/>
            <person name="Liao N.Y."/>
            <person name="Docking T.R."/>
            <person name="Chan S.K."/>
            <person name="Taylor G.A."/>
            <person name="Palmquist D.L."/>
            <person name="Jackman S.D."/>
            <person name="Nguyen A."/>
            <person name="Li M."/>
            <person name="Henderson H."/>
            <person name="Janes J.K."/>
            <person name="Zhao Y."/>
            <person name="Pandoh P."/>
            <person name="Moore R."/>
            <person name="Sperling F.A."/>
            <person name="Huber D.P."/>
            <person name="Birol I."/>
            <person name="Jones S.J."/>
            <person name="Bohlmann J."/>
        </authorList>
    </citation>
    <scope>NUCLEOTIDE SEQUENCE</scope>
</reference>
<name>A0AAR5QJX4_DENPD</name>
<dbReference type="GeneID" id="109546834"/>
<reference evidence="3" key="2">
    <citation type="submission" date="2024-08" db="UniProtKB">
        <authorList>
            <consortium name="EnsemblMetazoa"/>
        </authorList>
    </citation>
    <scope>IDENTIFICATION</scope>
</reference>
<feature type="chain" id="PRO_5043411862" description="DUF4794 domain-containing protein" evidence="2">
    <location>
        <begin position="21"/>
        <end position="273"/>
    </location>
</feature>
<proteinExistence type="predicted"/>
<dbReference type="AlphaFoldDB" id="A0AAR5QJX4"/>
<keyword evidence="2" id="KW-0732">Signal</keyword>
<dbReference type="KEGG" id="dpa:109546834"/>
<evidence type="ECO:0000313" key="3">
    <source>
        <dbReference type="EnsemblMetazoa" id="XP_019773530.1"/>
    </source>
</evidence>
<feature type="compositionally biased region" description="Polar residues" evidence="1">
    <location>
        <begin position="73"/>
        <end position="84"/>
    </location>
</feature>
<feature type="signal peptide" evidence="2">
    <location>
        <begin position="1"/>
        <end position="20"/>
    </location>
</feature>
<feature type="compositionally biased region" description="Acidic residues" evidence="1">
    <location>
        <begin position="85"/>
        <end position="94"/>
    </location>
</feature>
<feature type="region of interest" description="Disordered" evidence="1">
    <location>
        <begin position="251"/>
        <end position="273"/>
    </location>
</feature>
<feature type="region of interest" description="Disordered" evidence="1">
    <location>
        <begin position="52"/>
        <end position="136"/>
    </location>
</feature>
<keyword evidence="4" id="KW-1185">Reference proteome</keyword>
<sequence>MEIRVLSTLVLVLNFLAICALPGRRSRSHQARNQQPQTCQLQCPGLAPIGLPPYFLQNSTSTAPKPQKPDQSHPLTTTPSGSAEDNTDATDESTETSFQNETKKNSPHNKLRNAHVSKKVHEARKKPHSSRLRTRHTFRKETRILKRAVTARLLRQHKHLKEKAVLDGCHVVCTDDADSPSSAENPPVDQEEPDSDDNYVEGEDTPIEIIYVPSMAPETKEPSEVYQINNYEIVEPVPFFGYGPVLMEGKHKTSYKRKQHKGSISRNISPKHP</sequence>
<evidence type="ECO:0000313" key="4">
    <source>
        <dbReference type="Proteomes" id="UP000019118"/>
    </source>
</evidence>
<dbReference type="EnsemblMetazoa" id="XM_019917971.1">
    <property type="protein sequence ID" value="XP_019773530.1"/>
    <property type="gene ID" value="LOC109546834"/>
</dbReference>